<feature type="binding site" evidence="4">
    <location>
        <position position="190"/>
    </location>
    <ligand>
        <name>Mn(2+)</name>
        <dbReference type="ChEBI" id="CHEBI:29035"/>
        <label>1</label>
    </ligand>
</feature>
<proteinExistence type="inferred from homology"/>
<dbReference type="PROSITE" id="PS01053">
    <property type="entry name" value="ARGINASE_1"/>
    <property type="match status" value="1"/>
</dbReference>
<evidence type="ECO:0000256" key="3">
    <source>
        <dbReference type="ARBA" id="ARBA00022801"/>
    </source>
</evidence>
<feature type="binding site" evidence="4">
    <location>
        <position position="307"/>
    </location>
    <ligand>
        <name>Mn(2+)</name>
        <dbReference type="ChEBI" id="CHEBI:29035"/>
        <label>1</label>
    </ligand>
</feature>
<evidence type="ECO:0000256" key="2">
    <source>
        <dbReference type="ARBA" id="ARBA00022723"/>
    </source>
</evidence>
<accession>A0A9P5Q3V3</accession>
<sequence>MFKYIWTIFVTLYASLVSRAHEYSTPQQPFTAGNPWTSKYGPQNDMTYSGPLSFSHFNYRKCLEDASTPFDIGIVGFPFDTTTSYRPGARFGPYAIRAGSRRQPLGVGIGYSLAWGSSPSDFGASFLDCGDVPISPFDNAKAIGQMEAAYLTLLSRPVYGGTSEIYKERTRAFALDGKEHPRIVTLGGDHTIVLPILRALHKVYGPVSVIHFDAHLDTWAPLPGSTPQERINHGSFFAIAAEEGLLTNTSIHGGIRCKMNGIEDLGHDDTVGFQVISAEDIDDYGIKNIIKKIRQRIGDKPVYLSLDIDVVDPSQAPATGTPEIGGWTTREVKRILRGLSGLNFVGADIVEVAPAYDAVDITGIAAADIVHDFLSMMLVDEPPKPHVGPFSEEDLILWK</sequence>
<keyword evidence="3 5" id="KW-0378">Hydrolase</keyword>
<comment type="cofactor">
    <cofactor evidence="4">
        <name>Mn(2+)</name>
        <dbReference type="ChEBI" id="CHEBI:29035"/>
    </cofactor>
    <text evidence="4">Binds 2 manganese ions per subunit.</text>
</comment>
<dbReference type="InterPro" id="IPR020855">
    <property type="entry name" value="Ureohydrolase_Mn_BS"/>
</dbReference>
<feature type="chain" id="PRO_5040459738" evidence="6">
    <location>
        <begin position="21"/>
        <end position="399"/>
    </location>
</feature>
<keyword evidence="2 4" id="KW-0479">Metal-binding</keyword>
<dbReference type="PANTHER" id="PTHR11358:SF26">
    <property type="entry name" value="GUANIDINO ACID HYDROLASE, MITOCHONDRIAL"/>
    <property type="match status" value="1"/>
</dbReference>
<dbReference type="OrthoDB" id="288726at2759"/>
<gene>
    <name evidence="7" type="ORF">BDP27DRAFT_1390660</name>
</gene>
<evidence type="ECO:0000313" key="8">
    <source>
        <dbReference type="Proteomes" id="UP000772434"/>
    </source>
</evidence>
<dbReference type="PROSITE" id="PS51409">
    <property type="entry name" value="ARGINASE_2"/>
    <property type="match status" value="1"/>
</dbReference>
<dbReference type="PRINTS" id="PR00116">
    <property type="entry name" value="ARGINASE"/>
</dbReference>
<keyword evidence="4" id="KW-0464">Manganese</keyword>
<dbReference type="InterPro" id="IPR006035">
    <property type="entry name" value="Ureohydrolase"/>
</dbReference>
<dbReference type="GO" id="GO:0033389">
    <property type="term" value="P:putrescine biosynthetic process from arginine, via agmatine"/>
    <property type="evidence" value="ECO:0007669"/>
    <property type="project" value="TreeGrafter"/>
</dbReference>
<dbReference type="FunFam" id="3.40.800.10:FF:000014">
    <property type="entry name" value="Arginase family protein"/>
    <property type="match status" value="1"/>
</dbReference>
<dbReference type="AlphaFoldDB" id="A0A9P5Q3V3"/>
<evidence type="ECO:0000256" key="4">
    <source>
        <dbReference type="PIRSR" id="PIRSR036979-1"/>
    </source>
</evidence>
<keyword evidence="6" id="KW-0732">Signal</keyword>
<evidence type="ECO:0000256" key="5">
    <source>
        <dbReference type="RuleBase" id="RU003684"/>
    </source>
</evidence>
<feature type="signal peptide" evidence="6">
    <location>
        <begin position="1"/>
        <end position="20"/>
    </location>
</feature>
<evidence type="ECO:0000256" key="1">
    <source>
        <dbReference type="ARBA" id="ARBA00009227"/>
    </source>
</evidence>
<name>A0A9P5Q3V3_9AGAR</name>
<dbReference type="InterPro" id="IPR023696">
    <property type="entry name" value="Ureohydrolase_dom_sf"/>
</dbReference>
<protein>
    <submittedName>
        <fullName evidence="7">Arginase family-domain-containing protein</fullName>
    </submittedName>
</protein>
<dbReference type="CDD" id="cd11592">
    <property type="entry name" value="Agmatinase_PAH"/>
    <property type="match status" value="1"/>
</dbReference>
<evidence type="ECO:0000313" key="7">
    <source>
        <dbReference type="EMBL" id="KAF9074137.1"/>
    </source>
</evidence>
<feature type="binding site" evidence="4">
    <location>
        <position position="309"/>
    </location>
    <ligand>
        <name>Mn(2+)</name>
        <dbReference type="ChEBI" id="CHEBI:29035"/>
        <label>1</label>
    </ligand>
</feature>
<feature type="binding site" evidence="4">
    <location>
        <position position="215"/>
    </location>
    <ligand>
        <name>Mn(2+)</name>
        <dbReference type="ChEBI" id="CHEBI:29035"/>
        <label>1</label>
    </ligand>
</feature>
<dbReference type="EMBL" id="JADNRY010000014">
    <property type="protein sequence ID" value="KAF9074137.1"/>
    <property type="molecule type" value="Genomic_DNA"/>
</dbReference>
<feature type="binding site" evidence="4">
    <location>
        <position position="217"/>
    </location>
    <ligand>
        <name>Mn(2+)</name>
        <dbReference type="ChEBI" id="CHEBI:29035"/>
        <label>1</label>
    </ligand>
</feature>
<comment type="caution">
    <text evidence="7">The sequence shown here is derived from an EMBL/GenBank/DDBJ whole genome shotgun (WGS) entry which is preliminary data.</text>
</comment>
<organism evidence="7 8">
    <name type="scientific">Rhodocollybia butyracea</name>
    <dbReference type="NCBI Taxonomy" id="206335"/>
    <lineage>
        <taxon>Eukaryota</taxon>
        <taxon>Fungi</taxon>
        <taxon>Dikarya</taxon>
        <taxon>Basidiomycota</taxon>
        <taxon>Agaricomycotina</taxon>
        <taxon>Agaricomycetes</taxon>
        <taxon>Agaricomycetidae</taxon>
        <taxon>Agaricales</taxon>
        <taxon>Marasmiineae</taxon>
        <taxon>Omphalotaceae</taxon>
        <taxon>Rhodocollybia</taxon>
    </lineage>
</organism>
<comment type="similarity">
    <text evidence="1">Belongs to the arginase family. Agmatinase subfamily.</text>
</comment>
<dbReference type="Proteomes" id="UP000772434">
    <property type="component" value="Unassembled WGS sequence"/>
</dbReference>
<dbReference type="Pfam" id="PF00491">
    <property type="entry name" value="Arginase"/>
    <property type="match status" value="1"/>
</dbReference>
<dbReference type="SUPFAM" id="SSF52768">
    <property type="entry name" value="Arginase/deacetylase"/>
    <property type="match status" value="1"/>
</dbReference>
<evidence type="ECO:0000256" key="6">
    <source>
        <dbReference type="SAM" id="SignalP"/>
    </source>
</evidence>
<dbReference type="GO" id="GO:0046872">
    <property type="term" value="F:metal ion binding"/>
    <property type="evidence" value="ECO:0007669"/>
    <property type="project" value="UniProtKB-KW"/>
</dbReference>
<dbReference type="Gene3D" id="3.40.800.10">
    <property type="entry name" value="Ureohydrolase domain"/>
    <property type="match status" value="1"/>
</dbReference>
<keyword evidence="8" id="KW-1185">Reference proteome</keyword>
<dbReference type="PIRSF" id="PIRSF036979">
    <property type="entry name" value="Arginase"/>
    <property type="match status" value="1"/>
</dbReference>
<dbReference type="PANTHER" id="PTHR11358">
    <property type="entry name" value="ARGINASE/AGMATINASE"/>
    <property type="match status" value="1"/>
</dbReference>
<reference evidence="7" key="1">
    <citation type="submission" date="2020-11" db="EMBL/GenBank/DDBJ databases">
        <authorList>
            <consortium name="DOE Joint Genome Institute"/>
            <person name="Ahrendt S."/>
            <person name="Riley R."/>
            <person name="Andreopoulos W."/>
            <person name="Labutti K."/>
            <person name="Pangilinan J."/>
            <person name="Ruiz-Duenas F.J."/>
            <person name="Barrasa J.M."/>
            <person name="Sanchez-Garcia M."/>
            <person name="Camarero S."/>
            <person name="Miyauchi S."/>
            <person name="Serrano A."/>
            <person name="Linde D."/>
            <person name="Babiker R."/>
            <person name="Drula E."/>
            <person name="Ayuso-Fernandez I."/>
            <person name="Pacheco R."/>
            <person name="Padilla G."/>
            <person name="Ferreira P."/>
            <person name="Barriuso J."/>
            <person name="Kellner H."/>
            <person name="Castanera R."/>
            <person name="Alfaro M."/>
            <person name="Ramirez L."/>
            <person name="Pisabarro A.G."/>
            <person name="Kuo A."/>
            <person name="Tritt A."/>
            <person name="Lipzen A."/>
            <person name="He G."/>
            <person name="Yan M."/>
            <person name="Ng V."/>
            <person name="Cullen D."/>
            <person name="Martin F."/>
            <person name="Rosso M.-N."/>
            <person name="Henrissat B."/>
            <person name="Hibbett D."/>
            <person name="Martinez A.T."/>
            <person name="Grigoriev I.V."/>
        </authorList>
    </citation>
    <scope>NUCLEOTIDE SEQUENCE</scope>
    <source>
        <strain evidence="7">AH 40177</strain>
    </source>
</reference>
<dbReference type="GO" id="GO:0008783">
    <property type="term" value="F:agmatinase activity"/>
    <property type="evidence" value="ECO:0007669"/>
    <property type="project" value="TreeGrafter"/>
</dbReference>
<feature type="binding site" evidence="4">
    <location>
        <position position="213"/>
    </location>
    <ligand>
        <name>Mn(2+)</name>
        <dbReference type="ChEBI" id="CHEBI:29035"/>
        <label>1</label>
    </ligand>
</feature>